<dbReference type="InterPro" id="IPR028082">
    <property type="entry name" value="Peripla_BP_I"/>
</dbReference>
<sequence>MTGFQRFFAFVVVMLLFQPLACNRKNAVETPLRIGVLFPMSGSLEEAGLPNLQAIRLAVEKINSGGGVRSMGGRPLELVYGDTRGQSLIAAREAERLITEEGVLAIIGAYQSSAADAAAKVCERLGAPIIVSSGMADIITDRGFQYTFRLMAKAEHFGRDMVSFLLDFSRLINHPLNKTALLYENTAYGTSFSLALKKRLMSTELEIAGEVSYRAAGAVDMTQEVGKALDAKPDAILTAMYDHDSLLAARAMEARGMDIPLVNMGATMISRQFIEELGPAVEKYFGMTDYSKLAPYAKEINQEFKDRFHKELPGECALAYQSVWVIKDALERIGTADKKQIRDALAATYMLPGPDMILSAPALFFEPSGQAAHSGSFVVQVQDGETAPVWPPEYTPLGIRWKGEELFFRPE</sequence>
<dbReference type="Proteomes" id="UP000000739">
    <property type="component" value="Chromosome"/>
</dbReference>
<dbReference type="InterPro" id="IPR051010">
    <property type="entry name" value="BCAA_transport"/>
</dbReference>
<evidence type="ECO:0000256" key="1">
    <source>
        <dbReference type="ARBA" id="ARBA00010062"/>
    </source>
</evidence>
<dbReference type="SUPFAM" id="SSF53822">
    <property type="entry name" value="Periplasmic binding protein-like I"/>
    <property type="match status" value="1"/>
</dbReference>
<protein>
    <submittedName>
        <fullName evidence="4">Extracellular ligand-binding receptor</fullName>
    </submittedName>
</protein>
<dbReference type="PANTHER" id="PTHR30483">
    <property type="entry name" value="LEUCINE-SPECIFIC-BINDING PROTEIN"/>
    <property type="match status" value="1"/>
</dbReference>
<keyword evidence="4" id="KW-0675">Receptor</keyword>
<accession>B8FDQ6</accession>
<dbReference type="EMBL" id="CP001322">
    <property type="protein sequence ID" value="ACL06687.1"/>
    <property type="molecule type" value="Genomic_DNA"/>
</dbReference>
<proteinExistence type="inferred from homology"/>
<dbReference type="Gene3D" id="3.40.50.2300">
    <property type="match status" value="2"/>
</dbReference>
<evidence type="ECO:0000313" key="5">
    <source>
        <dbReference type="Proteomes" id="UP000000739"/>
    </source>
</evidence>
<dbReference type="Pfam" id="PF13458">
    <property type="entry name" value="Peripla_BP_6"/>
    <property type="match status" value="1"/>
</dbReference>
<evidence type="ECO:0000259" key="3">
    <source>
        <dbReference type="Pfam" id="PF13458"/>
    </source>
</evidence>
<comment type="similarity">
    <text evidence="1">Belongs to the leucine-binding protein family.</text>
</comment>
<reference evidence="4 5" key="1">
    <citation type="journal article" date="2012" name="Environ. Microbiol.">
        <title>The genome sequence of Desulfatibacillum alkenivorans AK-01: a blueprint for anaerobic alkane oxidation.</title>
        <authorList>
            <person name="Callaghan A.V."/>
            <person name="Morris B.E."/>
            <person name="Pereira I.A."/>
            <person name="McInerney M.J."/>
            <person name="Austin R.N."/>
            <person name="Groves J.T."/>
            <person name="Kukor J.J."/>
            <person name="Suflita J.M."/>
            <person name="Young L.Y."/>
            <person name="Zylstra G.J."/>
            <person name="Wawrik B."/>
        </authorList>
    </citation>
    <scope>NUCLEOTIDE SEQUENCE [LARGE SCALE GENOMIC DNA]</scope>
    <source>
        <strain evidence="4 5">AK-01</strain>
    </source>
</reference>
<name>B8FDQ6_DESAL</name>
<keyword evidence="2" id="KW-0732">Signal</keyword>
<dbReference type="KEGG" id="dal:Dalk_5016"/>
<dbReference type="InterPro" id="IPR028081">
    <property type="entry name" value="Leu-bd"/>
</dbReference>
<dbReference type="CDD" id="cd06340">
    <property type="entry name" value="PBP1_ABC_ligand_binding-like"/>
    <property type="match status" value="1"/>
</dbReference>
<evidence type="ECO:0000256" key="2">
    <source>
        <dbReference type="ARBA" id="ARBA00022729"/>
    </source>
</evidence>
<dbReference type="RefSeq" id="WP_015949724.1">
    <property type="nucleotide sequence ID" value="NC_011768.1"/>
</dbReference>
<feature type="domain" description="Leucine-binding protein" evidence="3">
    <location>
        <begin position="31"/>
        <end position="384"/>
    </location>
</feature>
<evidence type="ECO:0000313" key="4">
    <source>
        <dbReference type="EMBL" id="ACL06687.1"/>
    </source>
</evidence>
<keyword evidence="5" id="KW-1185">Reference proteome</keyword>
<dbReference type="eggNOG" id="COG0683">
    <property type="taxonomic scope" value="Bacteria"/>
</dbReference>
<dbReference type="AlphaFoldDB" id="B8FDQ6"/>
<gene>
    <name evidence="4" type="ordered locus">Dalk_5016</name>
</gene>
<organism evidence="4 5">
    <name type="scientific">Desulfatibacillum aliphaticivorans</name>
    <dbReference type="NCBI Taxonomy" id="218208"/>
    <lineage>
        <taxon>Bacteria</taxon>
        <taxon>Pseudomonadati</taxon>
        <taxon>Thermodesulfobacteriota</taxon>
        <taxon>Desulfobacteria</taxon>
        <taxon>Desulfobacterales</taxon>
        <taxon>Desulfatibacillaceae</taxon>
        <taxon>Desulfatibacillum</taxon>
    </lineage>
</organism>
<dbReference type="HOGENOM" id="CLU_027128_4_3_7"/>